<dbReference type="InterPro" id="IPR019292">
    <property type="entry name" value="McrC"/>
</dbReference>
<organism evidence="1 2">
    <name type="scientific">Halorientalis brevis</name>
    <dbReference type="NCBI Taxonomy" id="1126241"/>
    <lineage>
        <taxon>Archaea</taxon>
        <taxon>Methanobacteriati</taxon>
        <taxon>Methanobacteriota</taxon>
        <taxon>Stenosarchaea group</taxon>
        <taxon>Halobacteria</taxon>
        <taxon>Halobacteriales</taxon>
        <taxon>Haloarculaceae</taxon>
        <taxon>Halorientalis</taxon>
    </lineage>
</organism>
<dbReference type="Proteomes" id="UP001597119">
    <property type="component" value="Unassembled WGS sequence"/>
</dbReference>
<evidence type="ECO:0000313" key="2">
    <source>
        <dbReference type="Proteomes" id="UP001597119"/>
    </source>
</evidence>
<comment type="caution">
    <text evidence="1">The sequence shown here is derived from an EMBL/GenBank/DDBJ whole genome shotgun (WGS) entry which is preliminary data.</text>
</comment>
<dbReference type="PANTHER" id="PTHR38733:SF1">
    <property type="entry name" value="TYPE IV METHYL-DIRECTED RESTRICTION ENZYME ECOKMCRBC"/>
    <property type="match status" value="1"/>
</dbReference>
<dbReference type="EMBL" id="JBHUDJ010000015">
    <property type="protein sequence ID" value="MFD1589288.1"/>
    <property type="molecule type" value="Genomic_DNA"/>
</dbReference>
<dbReference type="Pfam" id="PF10117">
    <property type="entry name" value="McrBC"/>
    <property type="match status" value="1"/>
</dbReference>
<evidence type="ECO:0000313" key="1">
    <source>
        <dbReference type="EMBL" id="MFD1589288.1"/>
    </source>
</evidence>
<accession>A0ABD6CGC1</accession>
<reference evidence="1 2" key="1">
    <citation type="journal article" date="2019" name="Int. J. Syst. Evol. Microbiol.">
        <title>The Global Catalogue of Microorganisms (GCM) 10K type strain sequencing project: providing services to taxonomists for standard genome sequencing and annotation.</title>
        <authorList>
            <consortium name="The Broad Institute Genomics Platform"/>
            <consortium name="The Broad Institute Genome Sequencing Center for Infectious Disease"/>
            <person name="Wu L."/>
            <person name="Ma J."/>
        </authorList>
    </citation>
    <scope>NUCLEOTIDE SEQUENCE [LARGE SCALE GENOMIC DNA]</scope>
    <source>
        <strain evidence="1 2">CGMCC 1.12125</strain>
    </source>
</reference>
<name>A0ABD6CGC1_9EURY</name>
<protein>
    <submittedName>
        <fullName evidence="1">McrC family protein</fullName>
    </submittedName>
</protein>
<sequence length="414" mass="45572">MATESQSGPDEITLSEHDSTAPLSLSEAALDALEDLNAETTKLSVQYMRDGRVQLSSSQYVGAVSLPDGPLVRILPKAAGTNFLYLLRYAHGVTADTIDRETSATSGVSFVDALAALFVAELDTVLRRGPSKEYKRVGATESQLRGQLDLPRQVQRQGPIGTDFEVNYDTLTTDTITNRAIYQAARRLTTLVADDGLASTLHRQQQQLRRWVSEQPVRPAAVARVETTRLNAHYDTLLSLAEQILRSSYLEDFSAADFASYGLLVNMNTVFEKVVERAARDAVAHRNGWDVAKQSRIEPVVTGGTPSVNMYPDFVLLEDGDVRLVGDAKWKTNSISQSDIYQMTSYQLSNEVPGVLVYPEHIDETTVATEYHVHAADSELDFLVRELPTAQSGSFDDFIDGLQDSIHETITALV</sequence>
<proteinExistence type="predicted"/>
<dbReference type="PANTHER" id="PTHR38733">
    <property type="entry name" value="PROTEIN MCRC"/>
    <property type="match status" value="1"/>
</dbReference>
<keyword evidence="2" id="KW-1185">Reference proteome</keyword>
<dbReference type="AlphaFoldDB" id="A0ABD6CGC1"/>
<dbReference type="RefSeq" id="WP_247381331.1">
    <property type="nucleotide sequence ID" value="NZ_JALLGV010000009.1"/>
</dbReference>
<gene>
    <name evidence="1" type="ORF">ACFR9U_20110</name>
</gene>